<dbReference type="GO" id="GO:0008168">
    <property type="term" value="F:methyltransferase activity"/>
    <property type="evidence" value="ECO:0007669"/>
    <property type="project" value="UniProtKB-KW"/>
</dbReference>
<name>A0ABU1AZ29_9BACT</name>
<keyword evidence="5" id="KW-1185">Reference proteome</keyword>
<evidence type="ECO:0000256" key="1">
    <source>
        <dbReference type="ARBA" id="ARBA00006594"/>
    </source>
</evidence>
<feature type="compositionally biased region" description="Basic and acidic residues" evidence="2">
    <location>
        <begin position="127"/>
        <end position="138"/>
    </location>
</feature>
<feature type="region of interest" description="Disordered" evidence="2">
    <location>
        <begin position="101"/>
        <end position="138"/>
    </location>
</feature>
<dbReference type="GO" id="GO:0032259">
    <property type="term" value="P:methylation"/>
    <property type="evidence" value="ECO:0007669"/>
    <property type="project" value="UniProtKB-KW"/>
</dbReference>
<dbReference type="InterPro" id="IPR029063">
    <property type="entry name" value="SAM-dependent_MTases_sf"/>
</dbReference>
<dbReference type="InterPro" id="IPR003356">
    <property type="entry name" value="DNA_methylase_A-5"/>
</dbReference>
<gene>
    <name evidence="4" type="ORF">QEH52_17730</name>
</gene>
<evidence type="ECO:0000259" key="3">
    <source>
        <dbReference type="Pfam" id="PF02384"/>
    </source>
</evidence>
<evidence type="ECO:0000313" key="5">
    <source>
        <dbReference type="Proteomes" id="UP001225316"/>
    </source>
</evidence>
<protein>
    <submittedName>
        <fullName evidence="4">N-6 DNA methylase</fullName>
    </submittedName>
</protein>
<dbReference type="Gene3D" id="3.40.50.150">
    <property type="entry name" value="Vaccinia Virus protein VP39"/>
    <property type="match status" value="1"/>
</dbReference>
<dbReference type="InterPro" id="IPR052916">
    <property type="entry name" value="Type-I_RE_MTase_Subunit"/>
</dbReference>
<evidence type="ECO:0000256" key="2">
    <source>
        <dbReference type="SAM" id="MobiDB-lite"/>
    </source>
</evidence>
<organism evidence="4 5">
    <name type="scientific">Thalassobacterium maritimum</name>
    <dbReference type="NCBI Taxonomy" id="3041265"/>
    <lineage>
        <taxon>Bacteria</taxon>
        <taxon>Pseudomonadati</taxon>
        <taxon>Verrucomicrobiota</taxon>
        <taxon>Opitutia</taxon>
        <taxon>Puniceicoccales</taxon>
        <taxon>Coraliomargaritaceae</taxon>
        <taxon>Thalassobacterium</taxon>
    </lineage>
</organism>
<keyword evidence="4" id="KW-0808">Transferase</keyword>
<feature type="domain" description="DNA methylase adenine-specific" evidence="3">
    <location>
        <begin position="1"/>
        <end position="103"/>
    </location>
</feature>
<comment type="caution">
    <text evidence="4">The sequence shown here is derived from an EMBL/GenBank/DDBJ whole genome shotgun (WGS) entry which is preliminary data.</text>
</comment>
<dbReference type="Proteomes" id="UP001225316">
    <property type="component" value="Unassembled WGS sequence"/>
</dbReference>
<dbReference type="EMBL" id="JARXHW010000065">
    <property type="protein sequence ID" value="MDQ8209373.1"/>
    <property type="molecule type" value="Genomic_DNA"/>
</dbReference>
<reference evidence="4 5" key="1">
    <citation type="submission" date="2023-04" db="EMBL/GenBank/DDBJ databases">
        <title>A novel bacteria isolated from coastal sediment.</title>
        <authorList>
            <person name="Liu X.-J."/>
            <person name="Du Z.-J."/>
        </authorList>
    </citation>
    <scope>NUCLEOTIDE SEQUENCE [LARGE SCALE GENOMIC DNA]</scope>
    <source>
        <strain evidence="4 5">SDUM461003</strain>
    </source>
</reference>
<dbReference type="Pfam" id="PF02384">
    <property type="entry name" value="N6_Mtase"/>
    <property type="match status" value="1"/>
</dbReference>
<dbReference type="SUPFAM" id="SSF53335">
    <property type="entry name" value="S-adenosyl-L-methionine-dependent methyltransferases"/>
    <property type="match status" value="1"/>
</dbReference>
<evidence type="ECO:0000313" key="4">
    <source>
        <dbReference type="EMBL" id="MDQ8209373.1"/>
    </source>
</evidence>
<dbReference type="PANTHER" id="PTHR42998:SF1">
    <property type="entry name" value="TYPE I RESTRICTION ENZYME HINDI METHYLASE SUBUNIT"/>
    <property type="match status" value="1"/>
</dbReference>
<comment type="similarity">
    <text evidence="1">Belongs to the N(4)/N(6)-methyltransferase family.</text>
</comment>
<accession>A0ABU1AZ29</accession>
<proteinExistence type="inferred from homology"/>
<sequence>MVSKLSEHGVAGFVLANGSMSTNTKGEGEIRQKLVENDLVDCMIALPGQLFYTTQIPVCLWFLSKDKSGGKNAAGATFSDRKGKTLFIDARKVGSMISRSRRRWHPLRNQDDRNEPGTLRPNGRILEAGRNHPRQPERTRIWPIKFGQKETPAPINREGLRKKCPGSTLHNRYNLSL</sequence>
<dbReference type="PANTHER" id="PTHR42998">
    <property type="entry name" value="TYPE I RESTRICTION ENZYME HINDVIIP M PROTEIN-RELATED"/>
    <property type="match status" value="1"/>
</dbReference>
<keyword evidence="4" id="KW-0489">Methyltransferase</keyword>